<name>A0ABY2V129_9RHOB</name>
<comment type="caution">
    <text evidence="1">The sequence shown here is derived from an EMBL/GenBank/DDBJ whole genome shotgun (WGS) entry which is preliminary data.</text>
</comment>
<sequence>MAAVALYLSAALIGAIVPGSLISAAQQDGPDTEILLVAGPIHYDFLLPLNASTRARFSFLNDTGLPLQHPNARWLVVGWGAYDFYTTVGSYNQISTTAVLKGIFGDRSVMRVDVIGALRDDLNLPGFTLHSGEYAALTDAIADSFSQDPNGEPQPIDFAGFNDTDQFYEAKGRFNILRTCNTWVGRMLRASGRRFGAWTPLPYSVTLSRWLHW</sequence>
<dbReference type="EMBL" id="VAUA01000001">
    <property type="protein sequence ID" value="TLP69406.1"/>
    <property type="molecule type" value="Genomic_DNA"/>
</dbReference>
<evidence type="ECO:0000313" key="1">
    <source>
        <dbReference type="EMBL" id="TLP69406.1"/>
    </source>
</evidence>
<evidence type="ECO:0000313" key="2">
    <source>
        <dbReference type="Proteomes" id="UP000305041"/>
    </source>
</evidence>
<dbReference type="Proteomes" id="UP000305041">
    <property type="component" value="Unassembled WGS sequence"/>
</dbReference>
<reference evidence="1 2" key="1">
    <citation type="submission" date="2019-05" db="EMBL/GenBank/DDBJ databases">
        <title>Draft genome sequence of Pelagicola sp. DSW4-44.</title>
        <authorList>
            <person name="Oh J."/>
        </authorList>
    </citation>
    <scope>NUCLEOTIDE SEQUENCE [LARGE SCALE GENOMIC DNA]</scope>
    <source>
        <strain evidence="1 2">DSW4-44</strain>
    </source>
</reference>
<gene>
    <name evidence="1" type="ORF">FEE96_00570</name>
</gene>
<protein>
    <submittedName>
        <fullName evidence="1">TIGR02117 family protein</fullName>
    </submittedName>
</protein>
<organism evidence="1 2">
    <name type="scientific">Parasedimentitalea maritima</name>
    <dbReference type="NCBI Taxonomy" id="2578117"/>
    <lineage>
        <taxon>Bacteria</taxon>
        <taxon>Pseudomonadati</taxon>
        <taxon>Pseudomonadota</taxon>
        <taxon>Alphaproteobacteria</taxon>
        <taxon>Rhodobacterales</taxon>
        <taxon>Paracoccaceae</taxon>
        <taxon>Parasedimentitalea</taxon>
    </lineage>
</organism>
<proteinExistence type="predicted"/>
<dbReference type="NCBIfam" id="TIGR02117">
    <property type="entry name" value="chp_urease_rgn"/>
    <property type="match status" value="1"/>
</dbReference>
<keyword evidence="2" id="KW-1185">Reference proteome</keyword>
<dbReference type="InterPro" id="IPR011727">
    <property type="entry name" value="CHP02117"/>
</dbReference>
<dbReference type="Pfam" id="PF09601">
    <property type="entry name" value="DUF2459"/>
    <property type="match status" value="1"/>
</dbReference>
<accession>A0ABY2V129</accession>